<keyword evidence="2" id="KW-0175">Coiled coil</keyword>
<dbReference type="SMART" id="SM00646">
    <property type="entry name" value="Ami_3"/>
    <property type="match status" value="1"/>
</dbReference>
<dbReference type="Proteomes" id="UP000198577">
    <property type="component" value="Unassembled WGS sequence"/>
</dbReference>
<evidence type="ECO:0000256" key="2">
    <source>
        <dbReference type="SAM" id="Coils"/>
    </source>
</evidence>
<dbReference type="Gene3D" id="1.10.287.1490">
    <property type="match status" value="1"/>
</dbReference>
<reference evidence="6 7" key="1">
    <citation type="submission" date="2016-10" db="EMBL/GenBank/DDBJ databases">
        <authorList>
            <person name="de Groot N.N."/>
        </authorList>
    </citation>
    <scope>NUCLEOTIDE SEQUENCE [LARGE SCALE GENOMIC DNA]</scope>
    <source>
        <strain evidence="6 7">DSM 20678</strain>
    </source>
</reference>
<dbReference type="OrthoDB" id="9812962at2"/>
<dbReference type="PANTHER" id="PTHR30404:SF0">
    <property type="entry name" value="N-ACETYLMURAMOYL-L-ALANINE AMIDASE AMIC"/>
    <property type="match status" value="1"/>
</dbReference>
<evidence type="ECO:0000256" key="3">
    <source>
        <dbReference type="SAM" id="MobiDB-lite"/>
    </source>
</evidence>
<dbReference type="InterPro" id="IPR050695">
    <property type="entry name" value="N-acetylmuramoyl_amidase_3"/>
</dbReference>
<dbReference type="AlphaFoldDB" id="A0A1I5WF86"/>
<feature type="compositionally biased region" description="Pro residues" evidence="3">
    <location>
        <begin position="294"/>
        <end position="321"/>
    </location>
</feature>
<organism evidence="6 7">
    <name type="scientific">Caldicoprobacter faecalis</name>
    <dbReference type="NCBI Taxonomy" id="937334"/>
    <lineage>
        <taxon>Bacteria</taxon>
        <taxon>Bacillati</taxon>
        <taxon>Bacillota</taxon>
        <taxon>Clostridia</taxon>
        <taxon>Caldicoprobacterales</taxon>
        <taxon>Caldicoprobacteraceae</taxon>
        <taxon>Caldicoprobacter</taxon>
    </lineage>
</organism>
<gene>
    <name evidence="6" type="ORF">SAMN05444406_11634</name>
</gene>
<evidence type="ECO:0000313" key="7">
    <source>
        <dbReference type="Proteomes" id="UP000198577"/>
    </source>
</evidence>
<feature type="domain" description="MurNAc-LAA" evidence="5">
    <location>
        <begin position="812"/>
        <end position="940"/>
    </location>
</feature>
<dbReference type="InterPro" id="IPR002508">
    <property type="entry name" value="MurNAc-LAA_cat"/>
</dbReference>
<evidence type="ECO:0000256" key="4">
    <source>
        <dbReference type="SAM" id="SignalP"/>
    </source>
</evidence>
<feature type="signal peptide" evidence="4">
    <location>
        <begin position="1"/>
        <end position="25"/>
    </location>
</feature>
<feature type="coiled-coil region" evidence="2">
    <location>
        <begin position="428"/>
        <end position="553"/>
    </location>
</feature>
<feature type="compositionally biased region" description="Low complexity" evidence="3">
    <location>
        <begin position="96"/>
        <end position="107"/>
    </location>
</feature>
<feature type="compositionally biased region" description="Polar residues" evidence="3">
    <location>
        <begin position="208"/>
        <end position="226"/>
    </location>
</feature>
<dbReference type="GO" id="GO:0030288">
    <property type="term" value="C:outer membrane-bounded periplasmic space"/>
    <property type="evidence" value="ECO:0007669"/>
    <property type="project" value="TreeGrafter"/>
</dbReference>
<feature type="region of interest" description="Disordered" evidence="3">
    <location>
        <begin position="289"/>
        <end position="328"/>
    </location>
</feature>
<dbReference type="InterPro" id="IPR002477">
    <property type="entry name" value="Peptidoglycan-bd-like"/>
</dbReference>
<dbReference type="CDD" id="cd02696">
    <property type="entry name" value="MurNAc-LAA"/>
    <property type="match status" value="2"/>
</dbReference>
<dbReference type="GO" id="GO:0008745">
    <property type="term" value="F:N-acetylmuramoyl-L-alanine amidase activity"/>
    <property type="evidence" value="ECO:0007669"/>
    <property type="project" value="InterPro"/>
</dbReference>
<keyword evidence="1 6" id="KW-0378">Hydrolase</keyword>
<proteinExistence type="predicted"/>
<dbReference type="RefSeq" id="WP_092282389.1">
    <property type="nucleotide sequence ID" value="NZ_FOXR01000016.1"/>
</dbReference>
<evidence type="ECO:0000313" key="6">
    <source>
        <dbReference type="EMBL" id="SFQ18392.1"/>
    </source>
</evidence>
<evidence type="ECO:0000256" key="1">
    <source>
        <dbReference type="ARBA" id="ARBA00022801"/>
    </source>
</evidence>
<feature type="coiled-coil region" evidence="2">
    <location>
        <begin position="584"/>
        <end position="764"/>
    </location>
</feature>
<dbReference type="PANTHER" id="PTHR30404">
    <property type="entry name" value="N-ACETYLMURAMOYL-L-ALANINE AMIDASE"/>
    <property type="match status" value="1"/>
</dbReference>
<dbReference type="SUPFAM" id="SSF53187">
    <property type="entry name" value="Zn-dependent exopeptidases"/>
    <property type="match status" value="2"/>
</dbReference>
<dbReference type="Gene3D" id="1.20.5.1160">
    <property type="entry name" value="Vasodilator-stimulated phosphoprotein"/>
    <property type="match status" value="1"/>
</dbReference>
<dbReference type="InterPro" id="IPR036366">
    <property type="entry name" value="PGBDSf"/>
</dbReference>
<evidence type="ECO:0000259" key="5">
    <source>
        <dbReference type="SMART" id="SM00646"/>
    </source>
</evidence>
<sequence>MGRRVLACLLVVLMLSALLPQQTLGATLLRRGSRGAAVQQLQQQLIKLGFLQGSADGIFGPQTEAAVRSFQKAYGLKQDGIAGPATLGKLAEVLSGSTGNSGSSSAPAPEPPSRSESSSAPITTTLRLGSRGSQVATLQRRLNELGYNCGAVDGIFGSRTRQAVMAFQRDNGLAVDGIVGPKTIAKLFAVNNPPQNQNPEPSAPPSNDEQTSGGSENGNQNATPPITTMLRLGSRGSQVATLQRRLNELGYNCGAVDGIFGSRTRQAVMAFQRDNGLAVDGIVGPKTIAKLFPTEPPQNPQPQPEPKPEPQPQPEPQPKPEPGFTQFHGTPGALAGKVIFVDAGHGGTDPGATRKHEGYGLVREKDLVLDMALRLKRILEEAGATVILTRPDDRYYSLFYRSALVNTHILQTELAAVKKDRDAALQAKQAKGEELAQKEHEKTQKEAEVVRYQEELASAKDKLSQYEAQLGELQTELQQAIKDLEDKQKAYDEQYAKYQPKEKELKDAEKRLGDLRMQRDARKREYDAITIDISKLSEDIIKLETELAGLEMEEEKKTALLDQFNQVKTDLEAVDAALKEGKPVDEIQSAIETLGEDIDSLARELTGLLAKLDIDEAEEEALLDQLDQIINTDLQGVEDALEQKKSLKAQLDQLDVQISPLEEQVAQMQEELDKLAEELKLNELKAAVEDAQAKVNEINADLKDVEEKINALKADIDNLQKAKKDAEDAITRLGNEIVVLEAEIEALKKDIEAKDEQIETLETRIQQFKVYLDNPGLKDRVDIYAGQEVNDKRYATPELVEVFDLTRQKYQDNYLFISLHCNSTTASDQTSSSGISVFYRDNGPYAYNGTYGVNVEYYKGYNAAEREKFAKTLLQQLNATTNFSKKYTVPYKADFSVLRENNVISVLVEVGFINNPNDRALLINEQTRENVAAGIYKGIVEYYKR</sequence>
<dbReference type="Pfam" id="PF01520">
    <property type="entry name" value="Amidase_3"/>
    <property type="match status" value="2"/>
</dbReference>
<dbReference type="Gene3D" id="1.10.101.10">
    <property type="entry name" value="PGBD-like superfamily/PGBD"/>
    <property type="match status" value="3"/>
</dbReference>
<dbReference type="STRING" id="937334.SAMN05444406_11634"/>
<dbReference type="SUPFAM" id="SSF47090">
    <property type="entry name" value="PGBD-like"/>
    <property type="match status" value="3"/>
</dbReference>
<dbReference type="GO" id="GO:0009253">
    <property type="term" value="P:peptidoglycan catabolic process"/>
    <property type="evidence" value="ECO:0007669"/>
    <property type="project" value="InterPro"/>
</dbReference>
<dbReference type="InterPro" id="IPR036365">
    <property type="entry name" value="PGBD-like_sf"/>
</dbReference>
<keyword evidence="7" id="KW-1185">Reference proteome</keyword>
<name>A0A1I5WF86_9FIRM</name>
<dbReference type="EMBL" id="FOXR01000016">
    <property type="protein sequence ID" value="SFQ18392.1"/>
    <property type="molecule type" value="Genomic_DNA"/>
</dbReference>
<accession>A0A1I5WF86</accession>
<protein>
    <submittedName>
        <fullName evidence="6">Peptidoglycan-binding (PGRP) domain of peptidoglycan hydrolases-containing protein</fullName>
    </submittedName>
</protein>
<dbReference type="Gene3D" id="3.40.630.40">
    <property type="entry name" value="Zn-dependent exopeptidases"/>
    <property type="match status" value="2"/>
</dbReference>
<feature type="compositionally biased region" description="Low complexity" evidence="3">
    <location>
        <begin position="191"/>
        <end position="200"/>
    </location>
</feature>
<feature type="region of interest" description="Disordered" evidence="3">
    <location>
        <begin position="190"/>
        <end position="228"/>
    </location>
</feature>
<dbReference type="SUPFAM" id="SSF57997">
    <property type="entry name" value="Tropomyosin"/>
    <property type="match status" value="1"/>
</dbReference>
<feature type="chain" id="PRO_5038654886" evidence="4">
    <location>
        <begin position="26"/>
        <end position="945"/>
    </location>
</feature>
<feature type="region of interest" description="Disordered" evidence="3">
    <location>
        <begin position="96"/>
        <end position="122"/>
    </location>
</feature>
<keyword evidence="4" id="KW-0732">Signal</keyword>
<dbReference type="Pfam" id="PF01471">
    <property type="entry name" value="PG_binding_1"/>
    <property type="match status" value="3"/>
</dbReference>